<dbReference type="PROSITE" id="PS50082">
    <property type="entry name" value="WD_REPEATS_2"/>
    <property type="match status" value="2"/>
</dbReference>
<accession>A0A5P1E3W7</accession>
<evidence type="ECO:0000313" key="5">
    <source>
        <dbReference type="Proteomes" id="UP000243459"/>
    </source>
</evidence>
<keyword evidence="2" id="KW-0677">Repeat</keyword>
<dbReference type="EMBL" id="CM007390">
    <property type="protein sequence ID" value="ONK57314.1"/>
    <property type="molecule type" value="Genomic_DNA"/>
</dbReference>
<dbReference type="InterPro" id="IPR036322">
    <property type="entry name" value="WD40_repeat_dom_sf"/>
</dbReference>
<organism evidence="4 5">
    <name type="scientific">Asparagus officinalis</name>
    <name type="common">Garden asparagus</name>
    <dbReference type="NCBI Taxonomy" id="4686"/>
    <lineage>
        <taxon>Eukaryota</taxon>
        <taxon>Viridiplantae</taxon>
        <taxon>Streptophyta</taxon>
        <taxon>Embryophyta</taxon>
        <taxon>Tracheophyta</taxon>
        <taxon>Spermatophyta</taxon>
        <taxon>Magnoliopsida</taxon>
        <taxon>Liliopsida</taxon>
        <taxon>Asparagales</taxon>
        <taxon>Asparagaceae</taxon>
        <taxon>Asparagoideae</taxon>
        <taxon>Asparagus</taxon>
    </lineage>
</organism>
<sequence>MKVKEDDTLLLKHCISGHGKPVSFVAWSPDDTMLLTCGNKEVLKLWDVDTGICKLTFGSPADCVISSCAWFPDSKKIVCGSSEPHNRIWTCDFEGNELEVWEGERIPKVSDLAVTPEGNHLIICSSREIWVRDFPRGKEWVISEEHSITSLSVSSDGQFLIVNLNSQEIHLWSILGNCKVADRFTGHKQGKYVIRSCFGGSNSLFIASGSEDSQVYIWHRHQGKPIQVLSGHSMTVNSVSWNPTKPHMLASASDDRTVRIWVGSRNPCQSPFP</sequence>
<dbReference type="InterPro" id="IPR051350">
    <property type="entry name" value="WD_repeat-ST_regulator"/>
</dbReference>
<proteinExistence type="predicted"/>
<dbReference type="Pfam" id="PF00400">
    <property type="entry name" value="WD40"/>
    <property type="match status" value="4"/>
</dbReference>
<keyword evidence="1 3" id="KW-0853">WD repeat</keyword>
<evidence type="ECO:0000313" key="4">
    <source>
        <dbReference type="EMBL" id="ONK57314.1"/>
    </source>
</evidence>
<feature type="repeat" description="WD" evidence="3">
    <location>
        <begin position="15"/>
        <end position="56"/>
    </location>
</feature>
<feature type="repeat" description="WD" evidence="3">
    <location>
        <begin position="229"/>
        <end position="261"/>
    </location>
</feature>
<evidence type="ECO:0000256" key="3">
    <source>
        <dbReference type="PROSITE-ProRule" id="PRU00221"/>
    </source>
</evidence>
<dbReference type="Gene3D" id="2.130.10.10">
    <property type="entry name" value="YVTN repeat-like/Quinoprotein amine dehydrogenase"/>
    <property type="match status" value="1"/>
</dbReference>
<gene>
    <name evidence="4" type="ORF">A4U43_C10F18800</name>
</gene>
<protein>
    <submittedName>
        <fullName evidence="4">Uncharacterized protein</fullName>
    </submittedName>
</protein>
<evidence type="ECO:0000256" key="1">
    <source>
        <dbReference type="ARBA" id="ARBA00022574"/>
    </source>
</evidence>
<dbReference type="SMART" id="SM00320">
    <property type="entry name" value="WD40"/>
    <property type="match status" value="6"/>
</dbReference>
<reference evidence="5" key="1">
    <citation type="journal article" date="2017" name="Nat. Commun.">
        <title>The asparagus genome sheds light on the origin and evolution of a young Y chromosome.</title>
        <authorList>
            <person name="Harkess A."/>
            <person name="Zhou J."/>
            <person name="Xu C."/>
            <person name="Bowers J.E."/>
            <person name="Van der Hulst R."/>
            <person name="Ayyampalayam S."/>
            <person name="Mercati F."/>
            <person name="Riccardi P."/>
            <person name="McKain M.R."/>
            <person name="Kakrana A."/>
            <person name="Tang H."/>
            <person name="Ray J."/>
            <person name="Groenendijk J."/>
            <person name="Arikit S."/>
            <person name="Mathioni S.M."/>
            <person name="Nakano M."/>
            <person name="Shan H."/>
            <person name="Telgmann-Rauber A."/>
            <person name="Kanno A."/>
            <person name="Yue Z."/>
            <person name="Chen H."/>
            <person name="Li W."/>
            <person name="Chen Y."/>
            <person name="Xu X."/>
            <person name="Zhang Y."/>
            <person name="Luo S."/>
            <person name="Chen H."/>
            <person name="Gao J."/>
            <person name="Mao Z."/>
            <person name="Pires J.C."/>
            <person name="Luo M."/>
            <person name="Kudrna D."/>
            <person name="Wing R.A."/>
            <person name="Meyers B.C."/>
            <person name="Yi K."/>
            <person name="Kong H."/>
            <person name="Lavrijsen P."/>
            <person name="Sunseri F."/>
            <person name="Falavigna A."/>
            <person name="Ye Y."/>
            <person name="Leebens-Mack J.H."/>
            <person name="Chen G."/>
        </authorList>
    </citation>
    <scope>NUCLEOTIDE SEQUENCE [LARGE SCALE GENOMIC DNA]</scope>
    <source>
        <strain evidence="5">cv. DH0086</strain>
    </source>
</reference>
<dbReference type="SUPFAM" id="SSF50978">
    <property type="entry name" value="WD40 repeat-like"/>
    <property type="match status" value="1"/>
</dbReference>
<name>A0A5P1E3W7_ASPOF</name>
<dbReference type="Gramene" id="ONK57314">
    <property type="protein sequence ID" value="ONK57314"/>
    <property type="gene ID" value="A4U43_C10F18800"/>
</dbReference>
<keyword evidence="5" id="KW-1185">Reference proteome</keyword>
<dbReference type="Proteomes" id="UP000243459">
    <property type="component" value="Chromosome 10"/>
</dbReference>
<evidence type="ECO:0000256" key="2">
    <source>
        <dbReference type="ARBA" id="ARBA00022737"/>
    </source>
</evidence>
<dbReference type="PANTHER" id="PTHR22838:SF23">
    <property type="entry name" value="WD REPEAT-CONTAINING PROTEIN WDS HOMOLOG"/>
    <property type="match status" value="1"/>
</dbReference>
<dbReference type="OMA" id="LVSCAWF"/>
<dbReference type="AlphaFoldDB" id="A0A5P1E3W7"/>
<dbReference type="InterPro" id="IPR015943">
    <property type="entry name" value="WD40/YVTN_repeat-like_dom_sf"/>
</dbReference>
<dbReference type="PANTHER" id="PTHR22838">
    <property type="entry name" value="WD REPEAT PROTEIN 26-RELATED"/>
    <property type="match status" value="1"/>
</dbReference>
<dbReference type="PROSITE" id="PS50294">
    <property type="entry name" value="WD_REPEATS_REGION"/>
    <property type="match status" value="2"/>
</dbReference>
<dbReference type="InterPro" id="IPR001680">
    <property type="entry name" value="WD40_rpt"/>
</dbReference>